<dbReference type="InterPro" id="IPR005480">
    <property type="entry name" value="CPSase_lsu_oligo"/>
</dbReference>
<dbReference type="InterPro" id="IPR005479">
    <property type="entry name" value="CPAse_ATP-bd"/>
</dbReference>
<keyword evidence="7" id="KW-0028">Amino-acid biosynthesis</keyword>
<comment type="caution">
    <text evidence="20">The sequence shown here is derived from an EMBL/GenBank/DDBJ whole genome shotgun (WGS) entry which is preliminary data.</text>
</comment>
<gene>
    <name evidence="20" type="primary">carB</name>
    <name evidence="20" type="ORF">H9977_03785</name>
</gene>
<dbReference type="InterPro" id="IPR036914">
    <property type="entry name" value="MGS-like_dom_sf"/>
</dbReference>
<dbReference type="Pfam" id="PF25596">
    <property type="entry name" value="CPSase_L_D1"/>
    <property type="match status" value="2"/>
</dbReference>
<dbReference type="EMBL" id="DXEL01000030">
    <property type="protein sequence ID" value="HIX74148.1"/>
    <property type="molecule type" value="Genomic_DNA"/>
</dbReference>
<keyword evidence="9" id="KW-0677">Repeat</keyword>
<comment type="similarity">
    <text evidence="4">Belongs to the CarB family.</text>
</comment>
<dbReference type="FunFam" id="3.30.1490.20:FF:000001">
    <property type="entry name" value="Carbamoyl-phosphate synthase large chain"/>
    <property type="match status" value="1"/>
</dbReference>
<dbReference type="Gene3D" id="3.40.50.20">
    <property type="match status" value="2"/>
</dbReference>
<dbReference type="PANTHER" id="PTHR11405">
    <property type="entry name" value="CARBAMOYLTRANSFERASE FAMILY MEMBER"/>
    <property type="match status" value="1"/>
</dbReference>
<evidence type="ECO:0000256" key="9">
    <source>
        <dbReference type="ARBA" id="ARBA00022737"/>
    </source>
</evidence>
<dbReference type="Gene3D" id="3.30.1490.20">
    <property type="entry name" value="ATP-grasp fold, A domain"/>
    <property type="match status" value="2"/>
</dbReference>
<dbReference type="NCBIfam" id="NF009455">
    <property type="entry name" value="PRK12815.1"/>
    <property type="match status" value="1"/>
</dbReference>
<keyword evidence="14" id="KW-0464">Manganese</keyword>
<dbReference type="NCBIfam" id="TIGR01369">
    <property type="entry name" value="CPSaseII_lrg"/>
    <property type="match status" value="1"/>
</dbReference>
<keyword evidence="8" id="KW-0479">Metal-binding</keyword>
<dbReference type="AlphaFoldDB" id="A0A9D1X796"/>
<dbReference type="InterPro" id="IPR058047">
    <property type="entry name" value="CPSase_preATP-grasp"/>
</dbReference>
<organism evidence="20 21">
    <name type="scientific">Candidatus Parabacteroides intestinipullorum</name>
    <dbReference type="NCBI Taxonomy" id="2838723"/>
    <lineage>
        <taxon>Bacteria</taxon>
        <taxon>Pseudomonadati</taxon>
        <taxon>Bacteroidota</taxon>
        <taxon>Bacteroidia</taxon>
        <taxon>Bacteroidales</taxon>
        <taxon>Tannerellaceae</taxon>
        <taxon>Parabacteroides</taxon>
    </lineage>
</organism>
<dbReference type="Gene3D" id="3.40.50.1380">
    <property type="entry name" value="Methylglyoxal synthase-like domain"/>
    <property type="match status" value="1"/>
</dbReference>
<evidence type="ECO:0000256" key="14">
    <source>
        <dbReference type="ARBA" id="ARBA00023211"/>
    </source>
</evidence>
<reference evidence="20" key="1">
    <citation type="journal article" date="2021" name="PeerJ">
        <title>Extensive microbial diversity within the chicken gut microbiome revealed by metagenomics and culture.</title>
        <authorList>
            <person name="Gilroy R."/>
            <person name="Ravi A."/>
            <person name="Getino M."/>
            <person name="Pursley I."/>
            <person name="Horton D.L."/>
            <person name="Alikhan N.F."/>
            <person name="Baker D."/>
            <person name="Gharbi K."/>
            <person name="Hall N."/>
            <person name="Watson M."/>
            <person name="Adriaenssens E.M."/>
            <person name="Foster-Nyarko E."/>
            <person name="Jarju S."/>
            <person name="Secka A."/>
            <person name="Antonio M."/>
            <person name="Oren A."/>
            <person name="Chaudhuri R.R."/>
            <person name="La Ragione R."/>
            <person name="Hildebrand F."/>
            <person name="Pallen M.J."/>
        </authorList>
    </citation>
    <scope>NUCLEOTIDE SEQUENCE</scope>
    <source>
        <strain evidence="20">ChiGjej6B6-14162</strain>
    </source>
</reference>
<dbReference type="GO" id="GO:0004088">
    <property type="term" value="F:carbamoyl-phosphate synthase (glutamine-hydrolyzing) activity"/>
    <property type="evidence" value="ECO:0007669"/>
    <property type="project" value="UniProtKB-EC"/>
</dbReference>
<evidence type="ECO:0000313" key="20">
    <source>
        <dbReference type="EMBL" id="HIX74148.1"/>
    </source>
</evidence>
<dbReference type="InterPro" id="IPR005483">
    <property type="entry name" value="CPSase_dom"/>
</dbReference>
<evidence type="ECO:0000256" key="13">
    <source>
        <dbReference type="ARBA" id="ARBA00022975"/>
    </source>
</evidence>
<evidence type="ECO:0000256" key="2">
    <source>
        <dbReference type="ARBA" id="ARBA00001947"/>
    </source>
</evidence>
<comment type="cofactor">
    <cofactor evidence="1">
        <name>Mn(2+)</name>
        <dbReference type="ChEBI" id="CHEBI:29035"/>
    </cofactor>
</comment>
<dbReference type="InterPro" id="IPR011607">
    <property type="entry name" value="MGS-like_dom"/>
</dbReference>
<evidence type="ECO:0000256" key="7">
    <source>
        <dbReference type="ARBA" id="ARBA00022605"/>
    </source>
</evidence>
<dbReference type="InterPro" id="IPR016185">
    <property type="entry name" value="PreATP-grasp_dom_sf"/>
</dbReference>
<dbReference type="Proteomes" id="UP000886740">
    <property type="component" value="Unassembled WGS sequence"/>
</dbReference>
<dbReference type="PROSITE" id="PS00867">
    <property type="entry name" value="CPSASE_2"/>
    <property type="match status" value="2"/>
</dbReference>
<dbReference type="GO" id="GO:0005737">
    <property type="term" value="C:cytoplasm"/>
    <property type="evidence" value="ECO:0007669"/>
    <property type="project" value="TreeGrafter"/>
</dbReference>
<dbReference type="SMART" id="SM00851">
    <property type="entry name" value="MGS"/>
    <property type="match status" value="1"/>
</dbReference>
<dbReference type="SMART" id="SM01096">
    <property type="entry name" value="CPSase_L_D3"/>
    <property type="match status" value="1"/>
</dbReference>
<dbReference type="GO" id="GO:0046872">
    <property type="term" value="F:metal ion binding"/>
    <property type="evidence" value="ECO:0007669"/>
    <property type="project" value="UniProtKB-KW"/>
</dbReference>
<dbReference type="GO" id="GO:0006541">
    <property type="term" value="P:glutamine metabolic process"/>
    <property type="evidence" value="ECO:0007669"/>
    <property type="project" value="TreeGrafter"/>
</dbReference>
<dbReference type="GO" id="GO:0005524">
    <property type="term" value="F:ATP binding"/>
    <property type="evidence" value="ECO:0007669"/>
    <property type="project" value="UniProtKB-UniRule"/>
</dbReference>
<dbReference type="PROSITE" id="PS00866">
    <property type="entry name" value="CPSASE_1"/>
    <property type="match status" value="2"/>
</dbReference>
<accession>A0A9D1X796</accession>
<dbReference type="InterPro" id="IPR036897">
    <property type="entry name" value="CarbamoylP_synth_lsu_oligo_sf"/>
</dbReference>
<evidence type="ECO:0000256" key="6">
    <source>
        <dbReference type="ARBA" id="ARBA00022598"/>
    </source>
</evidence>
<dbReference type="PRINTS" id="PR00098">
    <property type="entry name" value="CPSASE"/>
</dbReference>
<evidence type="ECO:0000256" key="16">
    <source>
        <dbReference type="ARBA" id="ARBA00048816"/>
    </source>
</evidence>
<protein>
    <submittedName>
        <fullName evidence="20">Carbamoyl-phosphate synthase (Glutamine-hydrolyzing) large subunit</fullName>
        <ecNumber evidence="20">6.3.5.5</ecNumber>
    </submittedName>
</protein>
<evidence type="ECO:0000259" key="18">
    <source>
        <dbReference type="PROSITE" id="PS50975"/>
    </source>
</evidence>
<reference evidence="20" key="2">
    <citation type="submission" date="2021-04" db="EMBL/GenBank/DDBJ databases">
        <authorList>
            <person name="Gilroy R."/>
        </authorList>
    </citation>
    <scope>NUCLEOTIDE SEQUENCE</scope>
    <source>
        <strain evidence="20">ChiGjej6B6-14162</strain>
    </source>
</reference>
<evidence type="ECO:0000313" key="21">
    <source>
        <dbReference type="Proteomes" id="UP000886740"/>
    </source>
</evidence>
<feature type="domain" description="ATP-grasp" evidence="18">
    <location>
        <begin position="678"/>
        <end position="869"/>
    </location>
</feature>
<feature type="domain" description="MGS-like" evidence="19">
    <location>
        <begin position="935"/>
        <end position="1072"/>
    </location>
</feature>
<dbReference type="GO" id="GO:0004087">
    <property type="term" value="F:carbamoyl-phosphate synthase (ammonia) activity"/>
    <property type="evidence" value="ECO:0007669"/>
    <property type="project" value="UniProtKB-EC"/>
</dbReference>
<keyword evidence="11 17" id="KW-0067">ATP-binding</keyword>
<dbReference type="FunFam" id="3.40.50.20:FF:000002">
    <property type="entry name" value="Carbamoyl-phosphate synthase large chain"/>
    <property type="match status" value="1"/>
</dbReference>
<dbReference type="SUPFAM" id="SSF52335">
    <property type="entry name" value="Methylglyoxal synthase-like"/>
    <property type="match status" value="1"/>
</dbReference>
<dbReference type="Pfam" id="PF02787">
    <property type="entry name" value="CPSase_L_D3"/>
    <property type="match status" value="1"/>
</dbReference>
<sequence length="1072" mass="119138">MSKSGIKKVIVLGSGALKIGQAGEFDYSGSQALKALREEGISSVLINPNIATIQTSDGVADKVYFLPITPYFVEEVIKKEKPDGILLAFGGQTALNCGTQLYNDGTLAKYGVKVLGTSVEAIMYTEDRDLFVKKLSEIEIKTPVSQAVETMDDAIAAANRIGYPIMIRSAYALGGMGSGICQNETELRTLAESAFAYSPQILVEESLKGWKEIEFEVIRDKNDHCFTVVSMENVDPLGVHTGESIVVAPTCSLTEKELDLLKALSTKTIRHLGIVGECNIQYAFNSETCDYRVIEVNARLSRSSALASKASGYPLAFVAAKLALGYGLDEIGEMGTPNSAYKAPDVDYMIVKIPRWDLTKFVGVSRQIGSSMKSVGEIMSIGKCFEEIMQKGLRMIGQGMHGFVGNNDLTFENLDEELSNPTDLRIFAIAQALEQGYSIDRIYELTKINPWFLERLKNIVDYSHVLQQYNKIEDLPEDVLREAKRLGFSDFQIARFTEHPSGNMEKENIRVRNLRKKLGVLPTVKRINTIASEHPELTNYLYFTYDGTDHDIPYYKNDKSVVILGSGAYRIGSSVEFDWCSVNAAQTARKLGYKAIMINYNPETVSTDYDMCDRLYFDELSFERVLDVMDLEMPKGVIVSVGGQIPNNLAMKLYRQNVPILGTSPLSIDRAENRHKFSAMLDTLGIDQPKWAEVTSMEEIDAFINEVGFPILIRPSYVLSGAAMNVCHTKEQMIEFLGLAAKVSKEYPVVVSQFLQGAKEIEFDAVARNGEVVEYAISEHIEFAGVHSGDATLVFPAQKIYFETARRIKKVSKMIAKELNISGPFNIQFLAKNNDVKVIECNLRASRSFPFVSKVLKRNFIETATKIMLDAPYTKPDKSAFDIDWIGVKASQFSFARLHKADPVLGVDMSSTGEVGCIGDDFDEALLSAMIAVGNRVPQKNILVSSGAAKSKVDLLEPCRILDAKGYTIYGTHGTAKFLNDNGIKATAVCWPDEEGDLNIMEMFSKHVFELVINIPKDHSKRELTNGYKIRRAAIDHNIPLITNARLASAFISAFCEMKMDEIQIKSWQEYK</sequence>
<dbReference type="NCBIfam" id="NF003671">
    <property type="entry name" value="PRK05294.1"/>
    <property type="match status" value="1"/>
</dbReference>
<dbReference type="CDD" id="cd01423">
    <property type="entry name" value="MGS_CPS_I_III"/>
    <property type="match status" value="1"/>
</dbReference>
<evidence type="ECO:0000256" key="1">
    <source>
        <dbReference type="ARBA" id="ARBA00001936"/>
    </source>
</evidence>
<evidence type="ECO:0000256" key="4">
    <source>
        <dbReference type="ARBA" id="ARBA00009799"/>
    </source>
</evidence>
<dbReference type="PROSITE" id="PS50975">
    <property type="entry name" value="ATP_GRASP"/>
    <property type="match status" value="2"/>
</dbReference>
<evidence type="ECO:0000259" key="19">
    <source>
        <dbReference type="PROSITE" id="PS51855"/>
    </source>
</evidence>
<dbReference type="Gene3D" id="1.10.1030.10">
    <property type="entry name" value="Carbamoyl-phosphate synthetase, large subunit oligomerisation domain"/>
    <property type="match status" value="1"/>
</dbReference>
<dbReference type="SUPFAM" id="SSF48108">
    <property type="entry name" value="Carbamoyl phosphate synthetase, large subunit connection domain"/>
    <property type="match status" value="1"/>
</dbReference>
<dbReference type="PROSITE" id="PS51855">
    <property type="entry name" value="MGS"/>
    <property type="match status" value="1"/>
</dbReference>
<dbReference type="InterPro" id="IPR013815">
    <property type="entry name" value="ATP_grasp_subdomain_1"/>
</dbReference>
<dbReference type="GO" id="GO:0006526">
    <property type="term" value="P:L-arginine biosynthetic process"/>
    <property type="evidence" value="ECO:0007669"/>
    <property type="project" value="UniProtKB-KW"/>
</dbReference>
<comment type="catalytic activity">
    <reaction evidence="16">
        <text>hydrogencarbonate + L-glutamine + 2 ATP + H2O = carbamoyl phosphate + L-glutamate + 2 ADP + phosphate + 2 H(+)</text>
        <dbReference type="Rhea" id="RHEA:18633"/>
        <dbReference type="ChEBI" id="CHEBI:15377"/>
        <dbReference type="ChEBI" id="CHEBI:15378"/>
        <dbReference type="ChEBI" id="CHEBI:17544"/>
        <dbReference type="ChEBI" id="CHEBI:29985"/>
        <dbReference type="ChEBI" id="CHEBI:30616"/>
        <dbReference type="ChEBI" id="CHEBI:43474"/>
        <dbReference type="ChEBI" id="CHEBI:58228"/>
        <dbReference type="ChEBI" id="CHEBI:58359"/>
        <dbReference type="ChEBI" id="CHEBI:456216"/>
        <dbReference type="EC" id="6.3.5.5"/>
    </reaction>
</comment>
<comment type="pathway">
    <text evidence="3">Amino-acid biosynthesis; L-arginine biosynthesis.</text>
</comment>
<evidence type="ECO:0000256" key="15">
    <source>
        <dbReference type="ARBA" id="ARBA00047359"/>
    </source>
</evidence>
<dbReference type="InterPro" id="IPR006275">
    <property type="entry name" value="CPSase_lsu"/>
</dbReference>
<keyword evidence="6 20" id="KW-0436">Ligase</keyword>
<comment type="catalytic activity">
    <reaction evidence="15">
        <text>hydrogencarbonate + NH4(+) + 2 ATP = carbamoyl phosphate + 2 ADP + phosphate + 2 H(+)</text>
        <dbReference type="Rhea" id="RHEA:18029"/>
        <dbReference type="ChEBI" id="CHEBI:15378"/>
        <dbReference type="ChEBI" id="CHEBI:17544"/>
        <dbReference type="ChEBI" id="CHEBI:28938"/>
        <dbReference type="ChEBI" id="CHEBI:30616"/>
        <dbReference type="ChEBI" id="CHEBI:43474"/>
        <dbReference type="ChEBI" id="CHEBI:58228"/>
        <dbReference type="ChEBI" id="CHEBI:456216"/>
        <dbReference type="EC" id="6.3.4.16"/>
    </reaction>
</comment>
<evidence type="ECO:0000256" key="3">
    <source>
        <dbReference type="ARBA" id="ARBA00004730"/>
    </source>
</evidence>
<dbReference type="FunFam" id="1.10.1030.10:FF:000002">
    <property type="entry name" value="Carbamoyl-phosphate synthase large chain"/>
    <property type="match status" value="1"/>
</dbReference>
<evidence type="ECO:0000256" key="8">
    <source>
        <dbReference type="ARBA" id="ARBA00022723"/>
    </source>
</evidence>
<comment type="cofactor">
    <cofactor evidence="2">
        <name>Zn(2+)</name>
        <dbReference type="ChEBI" id="CHEBI:29105"/>
    </cofactor>
</comment>
<dbReference type="PANTHER" id="PTHR11405:SF53">
    <property type="entry name" value="CARBAMOYL-PHOSPHATE SYNTHASE [AMMONIA], MITOCHONDRIAL"/>
    <property type="match status" value="1"/>
</dbReference>
<keyword evidence="10 17" id="KW-0547">Nucleotide-binding</keyword>
<evidence type="ECO:0000256" key="17">
    <source>
        <dbReference type="PROSITE-ProRule" id="PRU00409"/>
    </source>
</evidence>
<keyword evidence="12" id="KW-0460">Magnesium</keyword>
<dbReference type="FunFam" id="3.30.470.20:FF:000001">
    <property type="entry name" value="Carbamoyl-phosphate synthase large chain"/>
    <property type="match status" value="1"/>
</dbReference>
<keyword evidence="5" id="KW-0055">Arginine biosynthesis</keyword>
<proteinExistence type="inferred from homology"/>
<dbReference type="Pfam" id="PF02786">
    <property type="entry name" value="CPSase_L_D2"/>
    <property type="match status" value="2"/>
</dbReference>
<evidence type="ECO:0000256" key="12">
    <source>
        <dbReference type="ARBA" id="ARBA00022842"/>
    </source>
</evidence>
<evidence type="ECO:0000256" key="5">
    <source>
        <dbReference type="ARBA" id="ARBA00022571"/>
    </source>
</evidence>
<dbReference type="Pfam" id="PF02142">
    <property type="entry name" value="MGS"/>
    <property type="match status" value="1"/>
</dbReference>
<name>A0A9D1X796_9BACT</name>
<dbReference type="Gene3D" id="3.30.470.20">
    <property type="entry name" value="ATP-grasp fold, B domain"/>
    <property type="match status" value="2"/>
</dbReference>
<dbReference type="EC" id="6.3.5.5" evidence="20"/>
<dbReference type="SUPFAM" id="SSF52440">
    <property type="entry name" value="PreATP-grasp domain"/>
    <property type="match status" value="2"/>
</dbReference>
<keyword evidence="13" id="KW-0665">Pyrimidine biosynthesis</keyword>
<dbReference type="FunFam" id="3.40.50.20:FF:000001">
    <property type="entry name" value="Carbamoyl-phosphate synthase large chain"/>
    <property type="match status" value="1"/>
</dbReference>
<evidence type="ECO:0000256" key="11">
    <source>
        <dbReference type="ARBA" id="ARBA00022840"/>
    </source>
</evidence>
<dbReference type="FunFam" id="3.30.470.20:FF:000004">
    <property type="entry name" value="Carbamoyl-phosphate synthase (glutamine-hydrolyzing)"/>
    <property type="match status" value="1"/>
</dbReference>
<dbReference type="SUPFAM" id="SSF56059">
    <property type="entry name" value="Glutathione synthetase ATP-binding domain-like"/>
    <property type="match status" value="2"/>
</dbReference>
<feature type="domain" description="ATP-grasp" evidence="18">
    <location>
        <begin position="132"/>
        <end position="324"/>
    </location>
</feature>
<evidence type="ECO:0000256" key="10">
    <source>
        <dbReference type="ARBA" id="ARBA00022741"/>
    </source>
</evidence>
<dbReference type="InterPro" id="IPR011761">
    <property type="entry name" value="ATP-grasp"/>
</dbReference>
<dbReference type="GO" id="GO:0006221">
    <property type="term" value="P:pyrimidine nucleotide biosynthetic process"/>
    <property type="evidence" value="ECO:0007669"/>
    <property type="project" value="UniProtKB-KW"/>
</dbReference>